<dbReference type="SUPFAM" id="SSF46689">
    <property type="entry name" value="Homeodomain-like"/>
    <property type="match status" value="1"/>
</dbReference>
<dbReference type="Proteomes" id="UP000658131">
    <property type="component" value="Unassembled WGS sequence"/>
</dbReference>
<proteinExistence type="predicted"/>
<dbReference type="Gene3D" id="1.10.357.10">
    <property type="entry name" value="Tetracycline Repressor, domain 2"/>
    <property type="match status" value="1"/>
</dbReference>
<evidence type="ECO:0000256" key="4">
    <source>
        <dbReference type="PROSITE-ProRule" id="PRU00335"/>
    </source>
</evidence>
<feature type="domain" description="HTH tetR-type" evidence="5">
    <location>
        <begin position="11"/>
        <end position="71"/>
    </location>
</feature>
<dbReference type="RefSeq" id="WP_262399552.1">
    <property type="nucleotide sequence ID" value="NZ_JACRTB010000008.1"/>
</dbReference>
<protein>
    <submittedName>
        <fullName evidence="6">TetR/AcrR family transcriptional regulator</fullName>
    </submittedName>
</protein>
<keyword evidence="3" id="KW-0804">Transcription</keyword>
<comment type="caution">
    <text evidence="6">The sequence shown here is derived from an EMBL/GenBank/DDBJ whole genome shotgun (WGS) entry which is preliminary data.</text>
</comment>
<evidence type="ECO:0000313" key="7">
    <source>
        <dbReference type="Proteomes" id="UP000658131"/>
    </source>
</evidence>
<reference evidence="6 7" key="1">
    <citation type="submission" date="2020-08" db="EMBL/GenBank/DDBJ databases">
        <title>Genome public.</title>
        <authorList>
            <person name="Liu C."/>
            <person name="Sun Q."/>
        </authorList>
    </citation>
    <scope>NUCLEOTIDE SEQUENCE [LARGE SCALE GENOMIC DNA]</scope>
    <source>
        <strain evidence="6 7">BX1</strain>
    </source>
</reference>
<evidence type="ECO:0000256" key="1">
    <source>
        <dbReference type="ARBA" id="ARBA00023015"/>
    </source>
</evidence>
<evidence type="ECO:0000313" key="6">
    <source>
        <dbReference type="EMBL" id="MBC8575989.1"/>
    </source>
</evidence>
<keyword evidence="1" id="KW-0805">Transcription regulation</keyword>
<dbReference type="InterPro" id="IPR050109">
    <property type="entry name" value="HTH-type_TetR-like_transc_reg"/>
</dbReference>
<name>A0ABR7NHV2_9FIRM</name>
<evidence type="ECO:0000259" key="5">
    <source>
        <dbReference type="PROSITE" id="PS50977"/>
    </source>
</evidence>
<accession>A0ABR7NHV2</accession>
<dbReference type="EMBL" id="JACRTB010000008">
    <property type="protein sequence ID" value="MBC8575989.1"/>
    <property type="molecule type" value="Genomic_DNA"/>
</dbReference>
<organism evidence="6 7">
    <name type="scientific">Yanshouia hominis</name>
    <dbReference type="NCBI Taxonomy" id="2763673"/>
    <lineage>
        <taxon>Bacteria</taxon>
        <taxon>Bacillati</taxon>
        <taxon>Bacillota</taxon>
        <taxon>Clostridia</taxon>
        <taxon>Eubacteriales</taxon>
        <taxon>Oscillospiraceae</taxon>
        <taxon>Yanshouia</taxon>
    </lineage>
</organism>
<dbReference type="InterPro" id="IPR009057">
    <property type="entry name" value="Homeodomain-like_sf"/>
</dbReference>
<dbReference type="PANTHER" id="PTHR30055:SF234">
    <property type="entry name" value="HTH-TYPE TRANSCRIPTIONAL REGULATOR BETI"/>
    <property type="match status" value="1"/>
</dbReference>
<gene>
    <name evidence="6" type="ORF">H8717_06150</name>
</gene>
<evidence type="ECO:0000256" key="2">
    <source>
        <dbReference type="ARBA" id="ARBA00023125"/>
    </source>
</evidence>
<feature type="DNA-binding region" description="H-T-H motif" evidence="4">
    <location>
        <begin position="34"/>
        <end position="53"/>
    </location>
</feature>
<keyword evidence="7" id="KW-1185">Reference proteome</keyword>
<sequence>MPLAPFEKLNPRKKKYLLAAAEGEFARLPYDRVSVFEIARSAGISRSSFYYYFSDKEDLYHYLLSQIRDELLDSLPREIDLEDFPTLLLDFFAARRDTERGPFIARLLERAQMWSQDGFASMRPPVPPARDRIRNLEQIEQVDPADLQLAGFLFWECCCYRLGAYYRREITLPELHLGMKRLVGLLHYGIFGRAGEEC</sequence>
<dbReference type="InterPro" id="IPR001647">
    <property type="entry name" value="HTH_TetR"/>
</dbReference>
<dbReference type="PANTHER" id="PTHR30055">
    <property type="entry name" value="HTH-TYPE TRANSCRIPTIONAL REGULATOR RUTR"/>
    <property type="match status" value="1"/>
</dbReference>
<dbReference type="PRINTS" id="PR00455">
    <property type="entry name" value="HTHTETR"/>
</dbReference>
<dbReference type="PROSITE" id="PS50977">
    <property type="entry name" value="HTH_TETR_2"/>
    <property type="match status" value="1"/>
</dbReference>
<keyword evidence="2 4" id="KW-0238">DNA-binding</keyword>
<dbReference type="Pfam" id="PF00440">
    <property type="entry name" value="TetR_N"/>
    <property type="match status" value="1"/>
</dbReference>
<evidence type="ECO:0000256" key="3">
    <source>
        <dbReference type="ARBA" id="ARBA00023163"/>
    </source>
</evidence>